<dbReference type="PANTHER" id="PTHR30545">
    <property type="entry name" value="SUGAR FERMENTATION STIMULATION PROTEIN A"/>
    <property type="match status" value="1"/>
</dbReference>
<evidence type="ECO:0000259" key="3">
    <source>
        <dbReference type="Pfam" id="PF17746"/>
    </source>
</evidence>
<dbReference type="GO" id="GO:0003677">
    <property type="term" value="F:DNA binding"/>
    <property type="evidence" value="ECO:0007669"/>
    <property type="project" value="InterPro"/>
</dbReference>
<gene>
    <name evidence="1 4" type="primary">sfsA</name>
    <name evidence="4" type="ORF">NAF29_03625</name>
</gene>
<dbReference type="NCBIfam" id="TIGR00230">
    <property type="entry name" value="sfsA"/>
    <property type="match status" value="1"/>
</dbReference>
<dbReference type="FunFam" id="2.40.50.580:FF:000001">
    <property type="entry name" value="Sugar fermentation stimulation protein A"/>
    <property type="match status" value="1"/>
</dbReference>
<dbReference type="Gene3D" id="3.40.1350.60">
    <property type="match status" value="1"/>
</dbReference>
<evidence type="ECO:0000313" key="4">
    <source>
        <dbReference type="EMBL" id="MCM2678763.1"/>
    </source>
</evidence>
<dbReference type="AlphaFoldDB" id="A0AA41W5F3"/>
<dbReference type="InterPro" id="IPR005224">
    <property type="entry name" value="SfsA"/>
</dbReference>
<accession>A0AA41W5F3</accession>
<proteinExistence type="inferred from homology"/>
<dbReference type="CDD" id="cd22359">
    <property type="entry name" value="SfsA-like_bacterial"/>
    <property type="match status" value="1"/>
</dbReference>
<dbReference type="Pfam" id="PF17746">
    <property type="entry name" value="SfsA_N"/>
    <property type="match status" value="1"/>
</dbReference>
<dbReference type="EMBL" id="JAMQGP010000001">
    <property type="protein sequence ID" value="MCM2678763.1"/>
    <property type="molecule type" value="Genomic_DNA"/>
</dbReference>
<dbReference type="PANTHER" id="PTHR30545:SF2">
    <property type="entry name" value="SUGAR FERMENTATION STIMULATION PROTEIN A"/>
    <property type="match status" value="1"/>
</dbReference>
<dbReference type="Pfam" id="PF03749">
    <property type="entry name" value="SfsA"/>
    <property type="match status" value="1"/>
</dbReference>
<comment type="caution">
    <text evidence="4">The sequence shown here is derived from an EMBL/GenBank/DDBJ whole genome shotgun (WGS) entry which is preliminary data.</text>
</comment>
<keyword evidence="5" id="KW-1185">Reference proteome</keyword>
<dbReference type="RefSeq" id="WP_251260119.1">
    <property type="nucleotide sequence ID" value="NZ_JAMQGP010000001.1"/>
</dbReference>
<dbReference type="InterPro" id="IPR040452">
    <property type="entry name" value="SfsA_C"/>
</dbReference>
<reference evidence="4 5" key="1">
    <citation type="journal article" date="2013" name="Antonie Van Leeuwenhoek">
        <title>Echinimonas agarilytica gen. nov., sp. nov., a new gammaproteobacterium isolated from the sea urchin Strongylocentrotus intermedius.</title>
        <authorList>
            <person name="Nedashkovskaya O.I."/>
            <person name="Stenkova A.M."/>
            <person name="Zhukova N.V."/>
            <person name="Van Trappen S."/>
            <person name="Lee J.S."/>
            <person name="Kim S.B."/>
        </authorList>
    </citation>
    <scope>NUCLEOTIDE SEQUENCE [LARGE SCALE GENOMIC DNA]</scope>
    <source>
        <strain evidence="4 5">KMM 6351</strain>
    </source>
</reference>
<dbReference type="InterPro" id="IPR041465">
    <property type="entry name" value="SfsA_N"/>
</dbReference>
<evidence type="ECO:0000256" key="1">
    <source>
        <dbReference type="HAMAP-Rule" id="MF_00095"/>
    </source>
</evidence>
<feature type="domain" description="Sugar fermentation stimulation protein C-terminal" evidence="2">
    <location>
        <begin position="84"/>
        <end position="213"/>
    </location>
</feature>
<sequence length="225" mass="25185">MAHTVKPTLSSATFIRRYKRFLADVELASGEMTIYVPNTGAMTNCGSAGDTVWFSTSSNPTRKYQHTWELTERNGHLICVNTARANQFAGEALRSNRVKGLTDYEVKPEVKYGDSRIDFLLTRDEQKCYVEVKSCTLLEDGQGYFPDTVTVRGQKHLKELTKIAQEGHRAVLLFCILHSGIDSVLAAHHIDPTYAVLLDNAKAQGVEVLTYKPDLRGMFEYDTSA</sequence>
<dbReference type="HAMAP" id="MF_00095">
    <property type="entry name" value="SfsA"/>
    <property type="match status" value="1"/>
</dbReference>
<protein>
    <recommendedName>
        <fullName evidence="1">Sugar fermentation stimulation protein homolog</fullName>
    </recommendedName>
</protein>
<organism evidence="4 5">
    <name type="scientific">Echinimonas agarilytica</name>
    <dbReference type="NCBI Taxonomy" id="1215918"/>
    <lineage>
        <taxon>Bacteria</taxon>
        <taxon>Pseudomonadati</taxon>
        <taxon>Pseudomonadota</taxon>
        <taxon>Gammaproteobacteria</taxon>
        <taxon>Alteromonadales</taxon>
        <taxon>Echinimonadaceae</taxon>
        <taxon>Echinimonas</taxon>
    </lineage>
</organism>
<name>A0AA41W5F3_9GAMM</name>
<dbReference type="Proteomes" id="UP001165393">
    <property type="component" value="Unassembled WGS sequence"/>
</dbReference>
<comment type="similarity">
    <text evidence="1">Belongs to the SfsA family.</text>
</comment>
<feature type="domain" description="SfsA N-terminal OB" evidence="3">
    <location>
        <begin position="15"/>
        <end position="80"/>
    </location>
</feature>
<dbReference type="Gene3D" id="2.40.50.580">
    <property type="match status" value="1"/>
</dbReference>
<evidence type="ECO:0000313" key="5">
    <source>
        <dbReference type="Proteomes" id="UP001165393"/>
    </source>
</evidence>
<evidence type="ECO:0000259" key="2">
    <source>
        <dbReference type="Pfam" id="PF03749"/>
    </source>
</evidence>